<feature type="binding site" evidence="14">
    <location>
        <position position="163"/>
    </location>
    <ligand>
        <name>Zn(2+)</name>
        <dbReference type="ChEBI" id="CHEBI:29105"/>
        <label>1</label>
    </ligand>
</feature>
<evidence type="ECO:0000256" key="14">
    <source>
        <dbReference type="HAMAP-Rule" id="MF_01152"/>
    </source>
</evidence>
<keyword evidence="3 14" id="KW-0963">Cytoplasm</keyword>
<dbReference type="InterPro" id="IPR001623">
    <property type="entry name" value="DnaJ_domain"/>
</dbReference>
<feature type="binding site" evidence="14">
    <location>
        <position position="220"/>
    </location>
    <ligand>
        <name>Zn(2+)</name>
        <dbReference type="ChEBI" id="CHEBI:29105"/>
        <label>1</label>
    </ligand>
</feature>
<evidence type="ECO:0000256" key="3">
    <source>
        <dbReference type="ARBA" id="ARBA00022490"/>
    </source>
</evidence>
<evidence type="ECO:0000256" key="6">
    <source>
        <dbReference type="ARBA" id="ARBA00022737"/>
    </source>
</evidence>
<protein>
    <recommendedName>
        <fullName evidence="13 14">Chaperone protein DnaJ</fullName>
    </recommendedName>
</protein>
<evidence type="ECO:0000256" key="5">
    <source>
        <dbReference type="ARBA" id="ARBA00022723"/>
    </source>
</evidence>
<dbReference type="GO" id="GO:0042026">
    <property type="term" value="P:protein refolding"/>
    <property type="evidence" value="ECO:0007669"/>
    <property type="project" value="TreeGrafter"/>
</dbReference>
<evidence type="ECO:0000256" key="10">
    <source>
        <dbReference type="ARBA" id="ARBA00023186"/>
    </source>
</evidence>
<dbReference type="AlphaFoldDB" id="A0A927ZRR2"/>
<dbReference type="FunFam" id="2.60.260.20:FF:000004">
    <property type="entry name" value="Molecular chaperone DnaJ"/>
    <property type="match status" value="1"/>
</dbReference>
<dbReference type="PRINTS" id="PR00625">
    <property type="entry name" value="JDOMAIN"/>
</dbReference>
<dbReference type="SUPFAM" id="SSF57938">
    <property type="entry name" value="DnaJ/Hsp40 cysteine-rich domain"/>
    <property type="match status" value="1"/>
</dbReference>
<dbReference type="CDD" id="cd10747">
    <property type="entry name" value="DnaJ_C"/>
    <property type="match status" value="1"/>
</dbReference>
<keyword evidence="5 14" id="KW-0479">Metal-binding</keyword>
<dbReference type="GO" id="GO:0008270">
    <property type="term" value="F:zinc ion binding"/>
    <property type="evidence" value="ECO:0007669"/>
    <property type="project" value="UniProtKB-UniRule"/>
</dbReference>
<evidence type="ECO:0000256" key="7">
    <source>
        <dbReference type="ARBA" id="ARBA00022771"/>
    </source>
</evidence>
<comment type="domain">
    <text evidence="14">The J domain is necessary and sufficient to stimulate DnaK ATPase activity. Zinc center 1 plays an important role in the autonomous, DnaK-independent chaperone activity of DnaJ. Zinc center 2 is essential for interaction with DnaK and for DnaJ activity.</text>
</comment>
<feature type="repeat" description="CXXCXGXG motif" evidence="14">
    <location>
        <begin position="203"/>
        <end position="210"/>
    </location>
</feature>
<dbReference type="GO" id="GO:0051082">
    <property type="term" value="F:unfolded protein binding"/>
    <property type="evidence" value="ECO:0007669"/>
    <property type="project" value="UniProtKB-UniRule"/>
</dbReference>
<name>A0A927ZRR2_SELRU</name>
<keyword evidence="6 14" id="KW-0677">Repeat</keyword>
<feature type="binding site" evidence="14">
    <location>
        <position position="206"/>
    </location>
    <ligand>
        <name>Zn(2+)</name>
        <dbReference type="ChEBI" id="CHEBI:29105"/>
        <label>2</label>
    </ligand>
</feature>
<dbReference type="Pfam" id="PF01556">
    <property type="entry name" value="DnaJ_C"/>
    <property type="match status" value="1"/>
</dbReference>
<comment type="function">
    <text evidence="11 14">Participates actively in the response to hyperosmotic and heat shock by preventing the aggregation of stress-denatured proteins and by disaggregating proteins, also in an autonomous, DnaK-independent fashion. Unfolded proteins bind initially to DnaJ; upon interaction with the DnaJ-bound protein, DnaK hydrolyzes its bound ATP, resulting in the formation of a stable complex. GrpE releases ADP from DnaK; ATP binding to DnaK triggers the release of the substrate protein, thus completing the reaction cycle. Several rounds of ATP-dependent interactions between DnaJ, DnaK and GrpE are required for fully efficient folding. Also involved, together with DnaK and GrpE, in the DNA replication of plasmids through activation of initiation proteins.</text>
</comment>
<comment type="cofactor">
    <cofactor evidence="14">
        <name>Zn(2+)</name>
        <dbReference type="ChEBI" id="CHEBI:29105"/>
    </cofactor>
    <text evidence="14">Binds 2 Zn(2+) ions per monomer.</text>
</comment>
<dbReference type="FunFam" id="1.10.287.110:FF:000034">
    <property type="entry name" value="Chaperone protein DnaJ"/>
    <property type="match status" value="1"/>
</dbReference>
<dbReference type="PROSITE" id="PS50076">
    <property type="entry name" value="DNAJ_2"/>
    <property type="match status" value="1"/>
</dbReference>
<evidence type="ECO:0000256" key="4">
    <source>
        <dbReference type="ARBA" id="ARBA00022705"/>
    </source>
</evidence>
<dbReference type="InterPro" id="IPR036410">
    <property type="entry name" value="HSP_DnaJ_Cys-rich_dom_sf"/>
</dbReference>
<evidence type="ECO:0000256" key="12">
    <source>
        <dbReference type="ARBA" id="ARBA00061004"/>
    </source>
</evidence>
<feature type="binding site" evidence="14">
    <location>
        <position position="177"/>
    </location>
    <ligand>
        <name>Zn(2+)</name>
        <dbReference type="ChEBI" id="CHEBI:29105"/>
        <label>2</label>
    </ligand>
</feature>
<evidence type="ECO:0000313" key="19">
    <source>
        <dbReference type="Proteomes" id="UP000772151"/>
    </source>
</evidence>
<evidence type="ECO:0000256" key="8">
    <source>
        <dbReference type="ARBA" id="ARBA00022833"/>
    </source>
</evidence>
<dbReference type="InterPro" id="IPR012724">
    <property type="entry name" value="DnaJ"/>
</dbReference>
<comment type="similarity">
    <text evidence="12 14">Belongs to the DnaJ family.</text>
</comment>
<keyword evidence="7 14" id="KW-0863">Zinc-finger</keyword>
<dbReference type="CDD" id="cd06257">
    <property type="entry name" value="DnaJ"/>
    <property type="match status" value="1"/>
</dbReference>
<evidence type="ECO:0000256" key="2">
    <source>
        <dbReference type="ARBA" id="ARBA00011738"/>
    </source>
</evidence>
<proteinExistence type="inferred from homology"/>
<dbReference type="InterPro" id="IPR008971">
    <property type="entry name" value="HSP40/DnaJ_pept-bd"/>
</dbReference>
<dbReference type="Pfam" id="PF00684">
    <property type="entry name" value="DnaJ_CXXCXGXG"/>
    <property type="match status" value="1"/>
</dbReference>
<evidence type="ECO:0000256" key="13">
    <source>
        <dbReference type="ARBA" id="ARBA00067609"/>
    </source>
</evidence>
<dbReference type="InterPro" id="IPR002939">
    <property type="entry name" value="DnaJ_C"/>
</dbReference>
<comment type="subcellular location">
    <subcellularLocation>
        <location evidence="1 14">Cytoplasm</location>
    </subcellularLocation>
</comment>
<keyword evidence="4 14" id="KW-0235">DNA replication</keyword>
<gene>
    <name evidence="14 18" type="primary">dnaJ</name>
    <name evidence="18" type="ORF">E7203_03715</name>
</gene>
<dbReference type="Gene3D" id="2.10.230.10">
    <property type="entry name" value="Heat shock protein DnaJ, cysteine-rich domain"/>
    <property type="match status" value="1"/>
</dbReference>
<dbReference type="CDD" id="cd10719">
    <property type="entry name" value="DnaJ_zf"/>
    <property type="match status" value="1"/>
</dbReference>
<keyword evidence="10 14" id="KW-0143">Chaperone</keyword>
<evidence type="ECO:0000259" key="17">
    <source>
        <dbReference type="PROSITE" id="PS51188"/>
    </source>
</evidence>
<reference evidence="18" key="1">
    <citation type="submission" date="2019-04" db="EMBL/GenBank/DDBJ databases">
        <title>Evolution of Biomass-Degrading Anaerobic Consortia Revealed by Metagenomics.</title>
        <authorList>
            <person name="Peng X."/>
        </authorList>
    </citation>
    <scope>NUCLEOTIDE SEQUENCE</scope>
    <source>
        <strain evidence="18">SIG242</strain>
    </source>
</reference>
<comment type="caution">
    <text evidence="18">The sequence shown here is derived from an EMBL/GenBank/DDBJ whole genome shotgun (WGS) entry which is preliminary data.</text>
</comment>
<keyword evidence="8 14" id="KW-0862">Zinc</keyword>
<feature type="zinc finger region" description="CR-type" evidence="15">
    <location>
        <begin position="147"/>
        <end position="229"/>
    </location>
</feature>
<feature type="repeat" description="CXXCXGXG motif" evidence="14">
    <location>
        <begin position="160"/>
        <end position="167"/>
    </location>
</feature>
<organism evidence="18 19">
    <name type="scientific">Selenomonas ruminantium</name>
    <dbReference type="NCBI Taxonomy" id="971"/>
    <lineage>
        <taxon>Bacteria</taxon>
        <taxon>Bacillati</taxon>
        <taxon>Bacillota</taxon>
        <taxon>Negativicutes</taxon>
        <taxon>Selenomonadales</taxon>
        <taxon>Selenomonadaceae</taxon>
        <taxon>Selenomonas</taxon>
    </lineage>
</organism>
<dbReference type="SUPFAM" id="SSF46565">
    <property type="entry name" value="Chaperone J-domain"/>
    <property type="match status" value="1"/>
</dbReference>
<accession>A0A927ZRR2</accession>
<evidence type="ECO:0000256" key="1">
    <source>
        <dbReference type="ARBA" id="ARBA00004496"/>
    </source>
</evidence>
<evidence type="ECO:0000256" key="9">
    <source>
        <dbReference type="ARBA" id="ARBA00023016"/>
    </source>
</evidence>
<dbReference type="SUPFAM" id="SSF49493">
    <property type="entry name" value="HSP40/DnaJ peptide-binding domain"/>
    <property type="match status" value="2"/>
</dbReference>
<dbReference type="RefSeq" id="WP_303668656.1">
    <property type="nucleotide sequence ID" value="NZ_SVCA01000002.1"/>
</dbReference>
<feature type="binding site" evidence="14">
    <location>
        <position position="217"/>
    </location>
    <ligand>
        <name>Zn(2+)</name>
        <dbReference type="ChEBI" id="CHEBI:29105"/>
        <label>1</label>
    </ligand>
</feature>
<dbReference type="GO" id="GO:0005524">
    <property type="term" value="F:ATP binding"/>
    <property type="evidence" value="ECO:0007669"/>
    <property type="project" value="InterPro"/>
</dbReference>
<evidence type="ECO:0000313" key="18">
    <source>
        <dbReference type="EMBL" id="MBE6084566.1"/>
    </source>
</evidence>
<dbReference type="PROSITE" id="PS51188">
    <property type="entry name" value="ZF_CR"/>
    <property type="match status" value="1"/>
</dbReference>
<dbReference type="GO" id="GO:0006260">
    <property type="term" value="P:DNA replication"/>
    <property type="evidence" value="ECO:0007669"/>
    <property type="project" value="UniProtKB-KW"/>
</dbReference>
<dbReference type="SMART" id="SM00271">
    <property type="entry name" value="DnaJ"/>
    <property type="match status" value="1"/>
</dbReference>
<feature type="repeat" description="CXXCXGXG motif" evidence="14">
    <location>
        <begin position="217"/>
        <end position="224"/>
    </location>
</feature>
<dbReference type="NCBIfam" id="NF008035">
    <property type="entry name" value="PRK10767.1"/>
    <property type="match status" value="1"/>
</dbReference>
<comment type="subunit">
    <text evidence="2 14">Homodimer.</text>
</comment>
<dbReference type="Pfam" id="PF00226">
    <property type="entry name" value="DnaJ"/>
    <property type="match status" value="1"/>
</dbReference>
<dbReference type="HAMAP" id="MF_01152">
    <property type="entry name" value="DnaJ"/>
    <property type="match status" value="1"/>
</dbReference>
<dbReference type="PANTHER" id="PTHR43096:SF48">
    <property type="entry name" value="CHAPERONE PROTEIN DNAJ"/>
    <property type="match status" value="1"/>
</dbReference>
<dbReference type="Gene3D" id="2.60.260.20">
    <property type="entry name" value="Urease metallochaperone UreE, N-terminal domain"/>
    <property type="match status" value="2"/>
</dbReference>
<evidence type="ECO:0000259" key="16">
    <source>
        <dbReference type="PROSITE" id="PS50076"/>
    </source>
</evidence>
<dbReference type="GO" id="GO:0005737">
    <property type="term" value="C:cytoplasm"/>
    <property type="evidence" value="ECO:0007669"/>
    <property type="project" value="UniProtKB-SubCell"/>
</dbReference>
<evidence type="ECO:0000256" key="11">
    <source>
        <dbReference type="ARBA" id="ARBA00053423"/>
    </source>
</evidence>
<feature type="binding site" evidence="14">
    <location>
        <position position="203"/>
    </location>
    <ligand>
        <name>Zn(2+)</name>
        <dbReference type="ChEBI" id="CHEBI:29105"/>
        <label>2</label>
    </ligand>
</feature>
<dbReference type="EMBL" id="SVCA01000002">
    <property type="protein sequence ID" value="MBE6084566.1"/>
    <property type="molecule type" value="Genomic_DNA"/>
</dbReference>
<dbReference type="NCBIfam" id="TIGR02349">
    <property type="entry name" value="DnaJ_bact"/>
    <property type="match status" value="1"/>
</dbReference>
<feature type="domain" description="J" evidence="16">
    <location>
        <begin position="6"/>
        <end position="72"/>
    </location>
</feature>
<feature type="repeat" description="CXXCXGXG motif" evidence="14">
    <location>
        <begin position="177"/>
        <end position="184"/>
    </location>
</feature>
<dbReference type="Proteomes" id="UP000772151">
    <property type="component" value="Unassembled WGS sequence"/>
</dbReference>
<dbReference type="InterPro" id="IPR001305">
    <property type="entry name" value="HSP_DnaJ_Cys-rich_dom"/>
</dbReference>
<dbReference type="Gene3D" id="1.10.287.110">
    <property type="entry name" value="DnaJ domain"/>
    <property type="match status" value="1"/>
</dbReference>
<keyword evidence="9 14" id="KW-0346">Stress response</keyword>
<feature type="binding site" evidence="14">
    <location>
        <position position="160"/>
    </location>
    <ligand>
        <name>Zn(2+)</name>
        <dbReference type="ChEBI" id="CHEBI:29105"/>
        <label>1</label>
    </ligand>
</feature>
<dbReference type="InterPro" id="IPR036869">
    <property type="entry name" value="J_dom_sf"/>
</dbReference>
<dbReference type="PANTHER" id="PTHR43096">
    <property type="entry name" value="DNAJ HOMOLOG 1, MITOCHONDRIAL-RELATED"/>
    <property type="match status" value="1"/>
</dbReference>
<dbReference type="FunFam" id="2.10.230.10:FF:000002">
    <property type="entry name" value="Molecular chaperone DnaJ"/>
    <property type="match status" value="1"/>
</dbReference>
<evidence type="ECO:0000256" key="15">
    <source>
        <dbReference type="PROSITE-ProRule" id="PRU00546"/>
    </source>
</evidence>
<dbReference type="GO" id="GO:0031072">
    <property type="term" value="F:heat shock protein binding"/>
    <property type="evidence" value="ECO:0007669"/>
    <property type="project" value="InterPro"/>
</dbReference>
<feature type="binding site" evidence="14">
    <location>
        <position position="180"/>
    </location>
    <ligand>
        <name>Zn(2+)</name>
        <dbReference type="ChEBI" id="CHEBI:29105"/>
        <label>2</label>
    </ligand>
</feature>
<feature type="domain" description="CR-type" evidence="17">
    <location>
        <begin position="147"/>
        <end position="229"/>
    </location>
</feature>
<sequence>MSEKRDYYEVLGVDRNATDKELKKARNKMALKYHPDRNPDNPKEAEEKMKEVNEAYDVLKDPQKRAAYDRYGHAAFANGTGAGAGDGGFGFGGTGFGFGGPDGFDMGDIFESFFGGGGRRRSGRPGPERGSDLRYDLEITFEEAAFGKEAELNVPRTEQCDHCHGTGAAPGTSPETCPDCNGTGTRQTVANTPFGRMVNQTTCGRCHGTGKIVKNPCSSCNGTGRKKVTRKIKVNIPKGVDNGSRVRVSGGGEAGVRGGGNGDLYVYIFIRPHKIFQREGYDVIVEVPISFVQAALGDKVQVPTIDGTVEVKVPAGTQSGKILRLRERGIPHLRGNGRGDEHVVIKVLTPQNLNQRQKELLKEFGEISGDKVNPEQKSFLDNIKNLFKK</sequence>
<dbReference type="GO" id="GO:0009408">
    <property type="term" value="P:response to heat"/>
    <property type="evidence" value="ECO:0007669"/>
    <property type="project" value="InterPro"/>
</dbReference>